<feature type="transmembrane region" description="Helical" evidence="1">
    <location>
        <begin position="58"/>
        <end position="76"/>
    </location>
</feature>
<evidence type="ECO:0000313" key="3">
    <source>
        <dbReference type="Proteomes" id="UP001301012"/>
    </source>
</evidence>
<protein>
    <submittedName>
        <fullName evidence="2">Uncharacterized protein</fullName>
    </submittedName>
</protein>
<keyword evidence="1" id="KW-0812">Transmembrane</keyword>
<feature type="transmembrane region" description="Helical" evidence="1">
    <location>
        <begin position="12"/>
        <end position="38"/>
    </location>
</feature>
<comment type="caution">
    <text evidence="2">The sequence shown here is derived from an EMBL/GenBank/DDBJ whole genome shotgun (WGS) entry which is preliminary data.</text>
</comment>
<keyword evidence="1" id="KW-1133">Transmembrane helix</keyword>
<proteinExistence type="predicted"/>
<organism evidence="2 3">
    <name type="scientific">Romboutsia sedimentorum</name>
    <dbReference type="NCBI Taxonomy" id="1368474"/>
    <lineage>
        <taxon>Bacteria</taxon>
        <taxon>Bacillati</taxon>
        <taxon>Bacillota</taxon>
        <taxon>Clostridia</taxon>
        <taxon>Peptostreptococcales</taxon>
        <taxon>Peptostreptococcaceae</taxon>
        <taxon>Romboutsia</taxon>
    </lineage>
</organism>
<keyword evidence="1" id="KW-0472">Membrane</keyword>
<reference evidence="2 3" key="1">
    <citation type="submission" date="2023-05" db="EMBL/GenBank/DDBJ databases">
        <title>Rombocin, a short stable natural nisin variant, displays selective antimicrobial activity against Listeria monocytogenes and employs dual mode of action to kill target bacterial strains.</title>
        <authorList>
            <person name="Wambui J."/>
            <person name="Stephan R."/>
            <person name="Kuipers O.P."/>
        </authorList>
    </citation>
    <scope>NUCLEOTIDE SEQUENCE [LARGE SCALE GENOMIC DNA]</scope>
    <source>
        <strain evidence="2 3">RC002</strain>
    </source>
</reference>
<keyword evidence="3" id="KW-1185">Reference proteome</keyword>
<dbReference type="EMBL" id="JASKYM010000001">
    <property type="protein sequence ID" value="MDK2562412.1"/>
    <property type="molecule type" value="Genomic_DNA"/>
</dbReference>
<name>A0ABT7E665_9FIRM</name>
<accession>A0ABT7E665</accession>
<sequence length="79" mass="9060">MYNKFKISNKKIYITIVILSFICLMISAKLFINVAIYADNFNTSPVVVYGGELWNSVSWIQMGLIFFIGIISLFKINNN</sequence>
<evidence type="ECO:0000313" key="2">
    <source>
        <dbReference type="EMBL" id="MDK2562412.1"/>
    </source>
</evidence>
<gene>
    <name evidence="2" type="ORF">QOZ84_02535</name>
</gene>
<dbReference type="RefSeq" id="WP_284131391.1">
    <property type="nucleotide sequence ID" value="NZ_JASKYM010000001.1"/>
</dbReference>
<evidence type="ECO:0000256" key="1">
    <source>
        <dbReference type="SAM" id="Phobius"/>
    </source>
</evidence>
<dbReference type="Proteomes" id="UP001301012">
    <property type="component" value="Unassembled WGS sequence"/>
</dbReference>